<dbReference type="PANTHER" id="PTHR43827">
    <property type="entry name" value="2,5-DIKETO-D-GLUCONIC ACID REDUCTASE"/>
    <property type="match status" value="1"/>
</dbReference>
<evidence type="ECO:0000256" key="1">
    <source>
        <dbReference type="ARBA" id="ARBA00007905"/>
    </source>
</evidence>
<dbReference type="Pfam" id="PF00248">
    <property type="entry name" value="Aldo_ket_red"/>
    <property type="match status" value="1"/>
</dbReference>
<dbReference type="OrthoDB" id="416253at2759"/>
<dbReference type="InterPro" id="IPR020471">
    <property type="entry name" value="AKR"/>
</dbReference>
<protein>
    <submittedName>
        <fullName evidence="8">Related to ketoreductase</fullName>
    </submittedName>
</protein>
<dbReference type="GO" id="GO:0016616">
    <property type="term" value="F:oxidoreductase activity, acting on the CH-OH group of donors, NAD or NADP as acceptor"/>
    <property type="evidence" value="ECO:0007669"/>
    <property type="project" value="UniProtKB-ARBA"/>
</dbReference>
<dbReference type="PRINTS" id="PR00069">
    <property type="entry name" value="ALDKETRDTASE"/>
</dbReference>
<dbReference type="FunFam" id="3.20.20.100:FF:000002">
    <property type="entry name" value="2,5-diketo-D-gluconic acid reductase A"/>
    <property type="match status" value="1"/>
</dbReference>
<feature type="domain" description="NADP-dependent oxidoreductase" evidence="7">
    <location>
        <begin position="24"/>
        <end position="245"/>
    </location>
</feature>
<evidence type="ECO:0000313" key="9">
    <source>
        <dbReference type="Proteomes" id="UP000184330"/>
    </source>
</evidence>
<comment type="similarity">
    <text evidence="1">Belongs to the aldo/keto reductase family.</text>
</comment>
<keyword evidence="3" id="KW-0560">Oxidoreductase</keyword>
<feature type="active site" description="Proton donor" evidence="4">
    <location>
        <position position="62"/>
    </location>
</feature>
<dbReference type="InterPro" id="IPR023210">
    <property type="entry name" value="NADP_OxRdtase_dom"/>
</dbReference>
<reference evidence="8 9" key="1">
    <citation type="submission" date="2016-03" db="EMBL/GenBank/DDBJ databases">
        <authorList>
            <person name="Ploux O."/>
        </authorList>
    </citation>
    <scope>NUCLEOTIDE SEQUENCE [LARGE SCALE GENOMIC DNA]</scope>
    <source>
        <strain evidence="8 9">UAMH 11012</strain>
    </source>
</reference>
<keyword evidence="9" id="KW-1185">Reference proteome</keyword>
<keyword evidence="2" id="KW-0521">NADP</keyword>
<dbReference type="PIRSF" id="PIRSF000097">
    <property type="entry name" value="AKR"/>
    <property type="match status" value="1"/>
</dbReference>
<dbReference type="EMBL" id="FJOG01000035">
    <property type="protein sequence ID" value="CZR66178.1"/>
    <property type="molecule type" value="Genomic_DNA"/>
</dbReference>
<proteinExistence type="inferred from homology"/>
<evidence type="ECO:0000259" key="7">
    <source>
        <dbReference type="Pfam" id="PF00248"/>
    </source>
</evidence>
<dbReference type="InterPro" id="IPR036812">
    <property type="entry name" value="NAD(P)_OxRdtase_dom_sf"/>
</dbReference>
<dbReference type="PANTHER" id="PTHR43827:SF3">
    <property type="entry name" value="NADP-DEPENDENT OXIDOREDUCTASE DOMAIN-CONTAINING PROTEIN"/>
    <property type="match status" value="1"/>
</dbReference>
<dbReference type="Proteomes" id="UP000184330">
    <property type="component" value="Unassembled WGS sequence"/>
</dbReference>
<evidence type="ECO:0000313" key="8">
    <source>
        <dbReference type="EMBL" id="CZR66178.1"/>
    </source>
</evidence>
<feature type="site" description="Lowers pKa of active site Tyr" evidence="6">
    <location>
        <position position="87"/>
    </location>
</feature>
<dbReference type="SUPFAM" id="SSF51430">
    <property type="entry name" value="NAD(P)-linked oxidoreductase"/>
    <property type="match status" value="1"/>
</dbReference>
<organism evidence="8 9">
    <name type="scientific">Phialocephala subalpina</name>
    <dbReference type="NCBI Taxonomy" id="576137"/>
    <lineage>
        <taxon>Eukaryota</taxon>
        <taxon>Fungi</taxon>
        <taxon>Dikarya</taxon>
        <taxon>Ascomycota</taxon>
        <taxon>Pezizomycotina</taxon>
        <taxon>Leotiomycetes</taxon>
        <taxon>Helotiales</taxon>
        <taxon>Mollisiaceae</taxon>
        <taxon>Phialocephala</taxon>
        <taxon>Phialocephala fortinii species complex</taxon>
    </lineage>
</organism>
<accession>A0A1L7XMD5</accession>
<evidence type="ECO:0000256" key="3">
    <source>
        <dbReference type="ARBA" id="ARBA00023002"/>
    </source>
</evidence>
<evidence type="ECO:0000256" key="5">
    <source>
        <dbReference type="PIRSR" id="PIRSR000097-2"/>
    </source>
</evidence>
<dbReference type="AlphaFoldDB" id="A0A1L7XMD5"/>
<gene>
    <name evidence="8" type="ORF">PAC_16079</name>
</gene>
<sequence length="283" mass="31130">MASKSLPTAKLSTGAEIPMLAYGTGTALFKMSNYDQLDRTTVEYIKTALSLGYYHLDGAELYNTEPEIGVAIKESGIPREKLFITTKVINNISNISAGLDASLKKLGVSHVDLYLIHSPFFTDPVSKEAIQSAWKDMEAIQKSGKAKAIGVSNHLRQHLEYILEIATIKPVINQLEYSPYLQREGIVEWSKERGIVTAAYGPLSPITKARPGPLDPVLEKLAKKYGVCQEAILLRWTMQMGVVVVTTSGICLLMLSQWPKYPRTSSTINPSLSSTLKSDAYSC</sequence>
<evidence type="ECO:0000256" key="4">
    <source>
        <dbReference type="PIRSR" id="PIRSR000097-1"/>
    </source>
</evidence>
<dbReference type="Gene3D" id="3.20.20.100">
    <property type="entry name" value="NADP-dependent oxidoreductase domain"/>
    <property type="match status" value="1"/>
</dbReference>
<dbReference type="CDD" id="cd19120">
    <property type="entry name" value="AKR_AKR3C2-3"/>
    <property type="match status" value="1"/>
</dbReference>
<dbReference type="InterPro" id="IPR044494">
    <property type="entry name" value="AKR3C2/3"/>
</dbReference>
<name>A0A1L7XMD5_9HELO</name>
<dbReference type="STRING" id="576137.A0A1L7XMD5"/>
<feature type="binding site" evidence="5">
    <location>
        <position position="117"/>
    </location>
    <ligand>
        <name>substrate</name>
    </ligand>
</feature>
<dbReference type="GO" id="GO:0016652">
    <property type="term" value="F:oxidoreductase activity, acting on NAD(P)H as acceptor"/>
    <property type="evidence" value="ECO:0007669"/>
    <property type="project" value="InterPro"/>
</dbReference>
<evidence type="ECO:0000256" key="2">
    <source>
        <dbReference type="ARBA" id="ARBA00022857"/>
    </source>
</evidence>
<evidence type="ECO:0000256" key="6">
    <source>
        <dbReference type="PIRSR" id="PIRSR000097-3"/>
    </source>
</evidence>